<evidence type="ECO:0000259" key="8">
    <source>
        <dbReference type="PROSITE" id="PS50928"/>
    </source>
</evidence>
<evidence type="ECO:0000313" key="9">
    <source>
        <dbReference type="EMBL" id="ABC65647.1"/>
    </source>
</evidence>
<dbReference type="Pfam" id="PF00528">
    <property type="entry name" value="BPD_transp_1"/>
    <property type="match status" value="1"/>
</dbReference>
<dbReference type="eggNOG" id="COG0601">
    <property type="taxonomic scope" value="Bacteria"/>
</dbReference>
<dbReference type="GO" id="GO:0005886">
    <property type="term" value="C:plasma membrane"/>
    <property type="evidence" value="ECO:0007669"/>
    <property type="project" value="UniProtKB-SubCell"/>
</dbReference>
<accession>Q2NIU6</accession>
<dbReference type="HOGENOM" id="CLU_036879_0_0_14"/>
<feature type="transmembrane region" description="Helical" evidence="7">
    <location>
        <begin position="277"/>
        <end position="304"/>
    </location>
</feature>
<feature type="transmembrane region" description="Helical" evidence="7">
    <location>
        <begin position="12"/>
        <end position="34"/>
    </location>
</feature>
<keyword evidence="4 7" id="KW-0812">Transmembrane</keyword>
<dbReference type="Proteomes" id="UP000001934">
    <property type="component" value="Chromosome"/>
</dbReference>
<evidence type="ECO:0000256" key="7">
    <source>
        <dbReference type="RuleBase" id="RU363032"/>
    </source>
</evidence>
<evidence type="ECO:0000256" key="3">
    <source>
        <dbReference type="ARBA" id="ARBA00022475"/>
    </source>
</evidence>
<gene>
    <name evidence="9" type="primary">dppB</name>
    <name evidence="9" type="ordered locus">AYWB_530</name>
</gene>
<dbReference type="EMBL" id="CP000061">
    <property type="protein sequence ID" value="ABC65647.1"/>
    <property type="molecule type" value="Genomic_DNA"/>
</dbReference>
<dbReference type="InterPro" id="IPR045621">
    <property type="entry name" value="BPD_transp_1_N"/>
</dbReference>
<dbReference type="PANTHER" id="PTHR43163">
    <property type="entry name" value="DIPEPTIDE TRANSPORT SYSTEM PERMEASE PROTEIN DPPB-RELATED"/>
    <property type="match status" value="1"/>
</dbReference>
<dbReference type="PROSITE" id="PS50928">
    <property type="entry name" value="ABC_TM1"/>
    <property type="match status" value="1"/>
</dbReference>
<organism evidence="9 10">
    <name type="scientific">Aster yellows witches'-broom phytoplasma (strain AYWB)</name>
    <dbReference type="NCBI Taxonomy" id="322098"/>
    <lineage>
        <taxon>Bacteria</taxon>
        <taxon>Bacillati</taxon>
        <taxon>Mycoplasmatota</taxon>
        <taxon>Mollicutes</taxon>
        <taxon>Acholeplasmatales</taxon>
        <taxon>Acholeplasmataceae</taxon>
        <taxon>Candidatus Phytoplasma</taxon>
        <taxon>16SrI (Aster yellows group)</taxon>
    </lineage>
</organism>
<feature type="domain" description="ABC transmembrane type-1" evidence="8">
    <location>
        <begin position="98"/>
        <end position="301"/>
    </location>
</feature>
<dbReference type="PANTHER" id="PTHR43163:SF6">
    <property type="entry name" value="DIPEPTIDE TRANSPORT SYSTEM PERMEASE PROTEIN DPPB-RELATED"/>
    <property type="match status" value="1"/>
</dbReference>
<comment type="subcellular location">
    <subcellularLocation>
        <location evidence="1 7">Cell membrane</location>
        <topology evidence="1 7">Multi-pass membrane protein</topology>
    </subcellularLocation>
</comment>
<keyword evidence="10" id="KW-1185">Reference proteome</keyword>
<reference evidence="9 10" key="1">
    <citation type="journal article" date="2006" name="J. Bacteriol.">
        <title>Living with genome instability: the adaptation of phytoplasmas to diverse environments of their insect and plant hosts.</title>
        <authorList>
            <person name="Bai X."/>
            <person name="Zhang J."/>
            <person name="Ewing A."/>
            <person name="Miller S.A."/>
            <person name="Jancso Radek A."/>
            <person name="Shevchenko D.V."/>
            <person name="Tsukerman K."/>
            <person name="Walunas T."/>
            <person name="Lapidus A."/>
            <person name="Campbell J.W."/>
            <person name="Hogenhout S.A."/>
        </authorList>
    </citation>
    <scope>NUCLEOTIDE SEQUENCE [LARGE SCALE GENOMIC DNA]</scope>
    <source>
        <strain evidence="9 10">AYWB</strain>
    </source>
</reference>
<dbReference type="SUPFAM" id="SSF161098">
    <property type="entry name" value="MetI-like"/>
    <property type="match status" value="1"/>
</dbReference>
<keyword evidence="3" id="KW-1003">Cell membrane</keyword>
<protein>
    <submittedName>
        <fullName evidence="9">ABC-type dipeptide transport system, permease protein DppB</fullName>
    </submittedName>
</protein>
<dbReference type="KEGG" id="ayw:AYWB_530"/>
<keyword evidence="5 7" id="KW-1133">Transmembrane helix</keyword>
<keyword evidence="2 7" id="KW-0813">Transport</keyword>
<comment type="similarity">
    <text evidence="7">Belongs to the binding-protein-dependent transport system permease family.</text>
</comment>
<dbReference type="InterPro" id="IPR000515">
    <property type="entry name" value="MetI-like"/>
</dbReference>
<feature type="transmembrane region" description="Helical" evidence="7">
    <location>
        <begin position="104"/>
        <end position="125"/>
    </location>
</feature>
<keyword evidence="6 7" id="KW-0472">Membrane</keyword>
<dbReference type="PhylomeDB" id="Q2NIU6"/>
<feature type="transmembrane region" description="Helical" evidence="7">
    <location>
        <begin position="137"/>
        <end position="158"/>
    </location>
</feature>
<dbReference type="GO" id="GO:0055085">
    <property type="term" value="P:transmembrane transport"/>
    <property type="evidence" value="ECO:0007669"/>
    <property type="project" value="InterPro"/>
</dbReference>
<name>Q2NIU6_AYWBP</name>
<proteinExistence type="inferred from homology"/>
<dbReference type="CDD" id="cd06261">
    <property type="entry name" value="TM_PBP2"/>
    <property type="match status" value="1"/>
</dbReference>
<evidence type="ECO:0000256" key="6">
    <source>
        <dbReference type="ARBA" id="ARBA00023136"/>
    </source>
</evidence>
<dbReference type="Pfam" id="PF19300">
    <property type="entry name" value="BPD_transp_1_N"/>
    <property type="match status" value="1"/>
</dbReference>
<evidence type="ECO:0000256" key="1">
    <source>
        <dbReference type="ARBA" id="ARBA00004651"/>
    </source>
</evidence>
<evidence type="ECO:0000313" key="10">
    <source>
        <dbReference type="Proteomes" id="UP000001934"/>
    </source>
</evidence>
<dbReference type="STRING" id="322098.AYWB_530"/>
<feature type="transmembrane region" description="Helical" evidence="7">
    <location>
        <begin position="232"/>
        <end position="253"/>
    </location>
</feature>
<evidence type="ECO:0000256" key="2">
    <source>
        <dbReference type="ARBA" id="ARBA00022448"/>
    </source>
</evidence>
<dbReference type="Gene3D" id="1.10.3720.10">
    <property type="entry name" value="MetI-like"/>
    <property type="match status" value="1"/>
</dbReference>
<evidence type="ECO:0000256" key="4">
    <source>
        <dbReference type="ARBA" id="ARBA00022692"/>
    </source>
</evidence>
<dbReference type="AlphaFoldDB" id="Q2NIU6"/>
<dbReference type="InterPro" id="IPR035906">
    <property type="entry name" value="MetI-like_sf"/>
</dbReference>
<evidence type="ECO:0000256" key="5">
    <source>
        <dbReference type="ARBA" id="ARBA00022989"/>
    </source>
</evidence>
<sequence>MRFILIKYICKKIFYAFTIFIAVIIISFFVITLIPGDPISAMFEQQKPSPEEIKRITQDLDLNQMFPQYIKKIFSKFDFGKSYHKNQIPALELFWESFTKTFQLAFFSCLIGSLLGILLGNLSAFFDNTKKSTLLEFYAILMISTPAFIIGYLLRVYLATNRGIPIFAISGWNNLRCKVLPILTLSLVISGSVLKTTKTKIKECLAQPYIKTAYAKGLSKKNIIFKHALKNALIPIVAHIGLLFSFLIGGSIITEKIFNIRAVGTLMLESFENRNYPVLRCCIILLALFIAIFNLCLDLVYFWLNPKISKGDKNQ</sequence>